<dbReference type="InterPro" id="IPR009003">
    <property type="entry name" value="Peptidase_S1_PA"/>
</dbReference>
<dbReference type="Proteomes" id="UP001151699">
    <property type="component" value="Unassembled WGS sequence"/>
</dbReference>
<dbReference type="CDD" id="cd00190">
    <property type="entry name" value="Tryp_SPc"/>
    <property type="match status" value="1"/>
</dbReference>
<dbReference type="PANTHER" id="PTHR24276:SF91">
    <property type="entry name" value="AT26814P-RELATED"/>
    <property type="match status" value="1"/>
</dbReference>
<dbReference type="GO" id="GO:0007586">
    <property type="term" value="P:digestion"/>
    <property type="evidence" value="ECO:0007669"/>
    <property type="project" value="UniProtKB-KW"/>
</dbReference>
<dbReference type="SUPFAM" id="SSF50494">
    <property type="entry name" value="Trypsin-like serine proteases"/>
    <property type="match status" value="1"/>
</dbReference>
<feature type="domain" description="Peptidase S1" evidence="14">
    <location>
        <begin position="45"/>
        <end position="267"/>
    </location>
</feature>
<dbReference type="InterPro" id="IPR001254">
    <property type="entry name" value="Trypsin_dom"/>
</dbReference>
<keyword evidence="6 12" id="KW-0378">Hydrolase</keyword>
<keyword evidence="5" id="KW-0222">Digestion</keyword>
<evidence type="ECO:0000313" key="15">
    <source>
        <dbReference type="EMBL" id="KAJ6624465.1"/>
    </source>
</evidence>
<evidence type="ECO:0000256" key="11">
    <source>
        <dbReference type="ARBA" id="ARBA00038868"/>
    </source>
</evidence>
<dbReference type="InterPro" id="IPR033116">
    <property type="entry name" value="TRYPSIN_SER"/>
</dbReference>
<keyword evidence="9" id="KW-1015">Disulfide bond</keyword>
<dbReference type="FunFam" id="2.40.10.10:FF:000077">
    <property type="entry name" value="Predicted protein"/>
    <property type="match status" value="1"/>
</dbReference>
<dbReference type="InterPro" id="IPR001314">
    <property type="entry name" value="Peptidase_S1A"/>
</dbReference>
<feature type="signal peptide" evidence="13">
    <location>
        <begin position="1"/>
        <end position="16"/>
    </location>
</feature>
<keyword evidence="2" id="KW-0964">Secreted</keyword>
<keyword evidence="7 12" id="KW-0720">Serine protease</keyword>
<sequence length="267" mass="28789">MKFIVAISAALATVFAVPVDLNINNRMAIFVPSKFGIVKEIQSRIVNGNLTTIEKFPWIVSLRYYGSHRCGGSIVTTKRIVTASHCTVNINPNTLSIRAGSADTDDGGEIVAVTQYVNHELFNSKILDNDISVVYIERELVMGPAISVIELPMQDAEIAEGVVATVAGWGDMCENCTSISHLQYVDLPVLTNENCNSMYIDRITTGMLCAGFAEGGRDACQGDSGGPLTVGNVLVGVVSWGDGCARPNSPGVFTRVATYRNWIDEHL</sequence>
<comment type="similarity">
    <text evidence="10">Belongs to the peptidase S1 family. CLIP subfamily.</text>
</comment>
<evidence type="ECO:0000256" key="4">
    <source>
        <dbReference type="ARBA" id="ARBA00022729"/>
    </source>
</evidence>
<protein>
    <recommendedName>
        <fullName evidence="11">trypsin</fullName>
        <ecNumber evidence="11">3.4.21.4</ecNumber>
    </recommendedName>
</protein>
<evidence type="ECO:0000256" key="8">
    <source>
        <dbReference type="ARBA" id="ARBA00023145"/>
    </source>
</evidence>
<evidence type="ECO:0000259" key="14">
    <source>
        <dbReference type="PROSITE" id="PS50240"/>
    </source>
</evidence>
<evidence type="ECO:0000256" key="9">
    <source>
        <dbReference type="ARBA" id="ARBA00023157"/>
    </source>
</evidence>
<dbReference type="PROSITE" id="PS50240">
    <property type="entry name" value="TRYPSIN_DOM"/>
    <property type="match status" value="1"/>
</dbReference>
<evidence type="ECO:0000256" key="7">
    <source>
        <dbReference type="ARBA" id="ARBA00022825"/>
    </source>
</evidence>
<dbReference type="PANTHER" id="PTHR24276">
    <property type="entry name" value="POLYSERASE-RELATED"/>
    <property type="match status" value="1"/>
</dbReference>
<keyword evidence="3 12" id="KW-0645">Protease</keyword>
<keyword evidence="4 13" id="KW-0732">Signal</keyword>
<accession>A0A9Q0ML40</accession>
<evidence type="ECO:0000256" key="3">
    <source>
        <dbReference type="ARBA" id="ARBA00022670"/>
    </source>
</evidence>
<comment type="caution">
    <text evidence="15">The sequence shown here is derived from an EMBL/GenBank/DDBJ whole genome shotgun (WGS) entry which is preliminary data.</text>
</comment>
<evidence type="ECO:0000256" key="5">
    <source>
        <dbReference type="ARBA" id="ARBA00022757"/>
    </source>
</evidence>
<keyword evidence="16" id="KW-1185">Reference proteome</keyword>
<dbReference type="GO" id="GO:0006508">
    <property type="term" value="P:proteolysis"/>
    <property type="evidence" value="ECO:0007669"/>
    <property type="project" value="UniProtKB-KW"/>
</dbReference>
<evidence type="ECO:0000256" key="12">
    <source>
        <dbReference type="RuleBase" id="RU363034"/>
    </source>
</evidence>
<dbReference type="InterPro" id="IPR018114">
    <property type="entry name" value="TRYPSIN_HIS"/>
</dbReference>
<evidence type="ECO:0000256" key="1">
    <source>
        <dbReference type="ARBA" id="ARBA00004613"/>
    </source>
</evidence>
<dbReference type="PRINTS" id="PR00722">
    <property type="entry name" value="CHYMOTRYPSIN"/>
</dbReference>
<evidence type="ECO:0000256" key="13">
    <source>
        <dbReference type="SAM" id="SignalP"/>
    </source>
</evidence>
<dbReference type="OrthoDB" id="10059102at2759"/>
<dbReference type="Gene3D" id="2.40.10.10">
    <property type="entry name" value="Trypsin-like serine proteases"/>
    <property type="match status" value="1"/>
</dbReference>
<evidence type="ECO:0000313" key="16">
    <source>
        <dbReference type="Proteomes" id="UP001151699"/>
    </source>
</evidence>
<evidence type="ECO:0000256" key="6">
    <source>
        <dbReference type="ARBA" id="ARBA00022801"/>
    </source>
</evidence>
<dbReference type="SMART" id="SM00020">
    <property type="entry name" value="Tryp_SPc"/>
    <property type="match status" value="1"/>
</dbReference>
<organism evidence="15 16">
    <name type="scientific">Pseudolycoriella hygida</name>
    <dbReference type="NCBI Taxonomy" id="35572"/>
    <lineage>
        <taxon>Eukaryota</taxon>
        <taxon>Metazoa</taxon>
        <taxon>Ecdysozoa</taxon>
        <taxon>Arthropoda</taxon>
        <taxon>Hexapoda</taxon>
        <taxon>Insecta</taxon>
        <taxon>Pterygota</taxon>
        <taxon>Neoptera</taxon>
        <taxon>Endopterygota</taxon>
        <taxon>Diptera</taxon>
        <taxon>Nematocera</taxon>
        <taxon>Sciaroidea</taxon>
        <taxon>Sciaridae</taxon>
        <taxon>Pseudolycoriella</taxon>
    </lineage>
</organism>
<gene>
    <name evidence="15" type="primary">TRYP2</name>
    <name evidence="15" type="ORF">Bhyg_17569</name>
</gene>
<evidence type="ECO:0000256" key="2">
    <source>
        <dbReference type="ARBA" id="ARBA00022525"/>
    </source>
</evidence>
<dbReference type="EC" id="3.4.21.4" evidence="11"/>
<dbReference type="InterPro" id="IPR043504">
    <property type="entry name" value="Peptidase_S1_PA_chymotrypsin"/>
</dbReference>
<dbReference type="EMBL" id="WJQU01003478">
    <property type="protein sequence ID" value="KAJ6624465.1"/>
    <property type="molecule type" value="Genomic_DNA"/>
</dbReference>
<dbReference type="InterPro" id="IPR050430">
    <property type="entry name" value="Peptidase_S1"/>
</dbReference>
<reference evidence="15" key="1">
    <citation type="submission" date="2022-07" db="EMBL/GenBank/DDBJ databases">
        <authorList>
            <person name="Trinca V."/>
            <person name="Uliana J.V.C."/>
            <person name="Torres T.T."/>
            <person name="Ward R.J."/>
            <person name="Monesi N."/>
        </authorList>
    </citation>
    <scope>NUCLEOTIDE SEQUENCE</scope>
    <source>
        <strain evidence="15">HSMRA1968</strain>
        <tissue evidence="15">Whole embryos</tissue>
    </source>
</reference>
<dbReference type="GO" id="GO:0004252">
    <property type="term" value="F:serine-type endopeptidase activity"/>
    <property type="evidence" value="ECO:0007669"/>
    <property type="project" value="UniProtKB-EC"/>
</dbReference>
<dbReference type="PROSITE" id="PS00134">
    <property type="entry name" value="TRYPSIN_HIS"/>
    <property type="match status" value="1"/>
</dbReference>
<dbReference type="Pfam" id="PF00089">
    <property type="entry name" value="Trypsin"/>
    <property type="match status" value="1"/>
</dbReference>
<feature type="chain" id="PRO_5040354796" description="trypsin" evidence="13">
    <location>
        <begin position="17"/>
        <end position="267"/>
    </location>
</feature>
<dbReference type="PROSITE" id="PS00135">
    <property type="entry name" value="TRYPSIN_SER"/>
    <property type="match status" value="1"/>
</dbReference>
<evidence type="ECO:0000256" key="10">
    <source>
        <dbReference type="ARBA" id="ARBA00024195"/>
    </source>
</evidence>
<dbReference type="GO" id="GO:0005576">
    <property type="term" value="C:extracellular region"/>
    <property type="evidence" value="ECO:0007669"/>
    <property type="project" value="UniProtKB-SubCell"/>
</dbReference>
<dbReference type="AlphaFoldDB" id="A0A9Q0ML40"/>
<name>A0A9Q0ML40_9DIPT</name>
<keyword evidence="8" id="KW-0865">Zymogen</keyword>
<proteinExistence type="inferred from homology"/>
<comment type="subcellular location">
    <subcellularLocation>
        <location evidence="1">Secreted</location>
    </subcellularLocation>
</comment>